<dbReference type="InterPro" id="IPR001647">
    <property type="entry name" value="HTH_TetR"/>
</dbReference>
<dbReference type="Proteomes" id="UP000326912">
    <property type="component" value="Unassembled WGS sequence"/>
</dbReference>
<dbReference type="PANTHER" id="PTHR43479">
    <property type="entry name" value="ACREF/ENVCD OPERON REPRESSOR-RELATED"/>
    <property type="match status" value="1"/>
</dbReference>
<dbReference type="SUPFAM" id="SSF46689">
    <property type="entry name" value="Homeodomain-like"/>
    <property type="match status" value="1"/>
</dbReference>
<dbReference type="InterPro" id="IPR009057">
    <property type="entry name" value="Homeodomain-like_sf"/>
</dbReference>
<feature type="domain" description="HTH tetR-type" evidence="3">
    <location>
        <begin position="33"/>
        <end position="93"/>
    </location>
</feature>
<keyword evidence="1 2" id="KW-0238">DNA-binding</keyword>
<organism evidence="4 5">
    <name type="scientific">Dictyobacter vulcani</name>
    <dbReference type="NCBI Taxonomy" id="2607529"/>
    <lineage>
        <taxon>Bacteria</taxon>
        <taxon>Bacillati</taxon>
        <taxon>Chloroflexota</taxon>
        <taxon>Ktedonobacteria</taxon>
        <taxon>Ktedonobacterales</taxon>
        <taxon>Dictyobacteraceae</taxon>
        <taxon>Dictyobacter</taxon>
    </lineage>
</organism>
<dbReference type="PROSITE" id="PS50977">
    <property type="entry name" value="HTH_TETR_2"/>
    <property type="match status" value="1"/>
</dbReference>
<sequence>MTFHSKLNYNSVMNEDSKTELTIRQHRGARRRAKTRADLLAAARKVFAKKGYHDASILDITEAADVGVGTFYLHFADKDEAFNTLIDEVFHILEEQVITEVRSHEAITLTVTVHSIFRHAYAQRDLFSIALASGAQVSRTIRVEDTIAGGLIRVFEQVPQPEDLQGYDIQLLARLVTGVIAQGIIWWFDQDEPGPEEMANNVLALLAHGLPASLFTHNN</sequence>
<dbReference type="AlphaFoldDB" id="A0A5J4KUH3"/>
<feature type="DNA-binding region" description="H-T-H motif" evidence="2">
    <location>
        <begin position="56"/>
        <end position="75"/>
    </location>
</feature>
<evidence type="ECO:0000256" key="1">
    <source>
        <dbReference type="ARBA" id="ARBA00023125"/>
    </source>
</evidence>
<gene>
    <name evidence="4" type="ORF">KDW_30280</name>
</gene>
<accession>A0A5J4KUH3</accession>
<evidence type="ECO:0000313" key="5">
    <source>
        <dbReference type="Proteomes" id="UP000326912"/>
    </source>
</evidence>
<dbReference type="InterPro" id="IPR050624">
    <property type="entry name" value="HTH-type_Tx_Regulator"/>
</dbReference>
<comment type="caution">
    <text evidence="4">The sequence shown here is derived from an EMBL/GenBank/DDBJ whole genome shotgun (WGS) entry which is preliminary data.</text>
</comment>
<dbReference type="GO" id="GO:0003677">
    <property type="term" value="F:DNA binding"/>
    <property type="evidence" value="ECO:0007669"/>
    <property type="project" value="UniProtKB-UniRule"/>
</dbReference>
<dbReference type="PANTHER" id="PTHR43479:SF11">
    <property type="entry name" value="ACREF_ENVCD OPERON REPRESSOR-RELATED"/>
    <property type="match status" value="1"/>
</dbReference>
<dbReference type="PRINTS" id="PR00455">
    <property type="entry name" value="HTHTETR"/>
</dbReference>
<evidence type="ECO:0000313" key="4">
    <source>
        <dbReference type="EMBL" id="GER88866.1"/>
    </source>
</evidence>
<evidence type="ECO:0000259" key="3">
    <source>
        <dbReference type="PROSITE" id="PS50977"/>
    </source>
</evidence>
<dbReference type="EMBL" id="BKZW01000001">
    <property type="protein sequence ID" value="GER88866.1"/>
    <property type="molecule type" value="Genomic_DNA"/>
</dbReference>
<dbReference type="Pfam" id="PF00440">
    <property type="entry name" value="TetR_N"/>
    <property type="match status" value="1"/>
</dbReference>
<name>A0A5J4KUH3_9CHLR</name>
<reference evidence="4 5" key="1">
    <citation type="submission" date="2019-10" db="EMBL/GenBank/DDBJ databases">
        <title>Dictyobacter vulcani sp. nov., within the class Ktedonobacteria, isolated from soil of volcanic Mt. Zao.</title>
        <authorList>
            <person name="Zheng Y."/>
            <person name="Wang C.M."/>
            <person name="Sakai Y."/>
            <person name="Abe K."/>
            <person name="Yokota A."/>
            <person name="Yabe S."/>
        </authorList>
    </citation>
    <scope>NUCLEOTIDE SEQUENCE [LARGE SCALE GENOMIC DNA]</scope>
    <source>
        <strain evidence="4 5">W12</strain>
    </source>
</reference>
<protein>
    <recommendedName>
        <fullName evidence="3">HTH tetR-type domain-containing protein</fullName>
    </recommendedName>
</protein>
<dbReference type="Gene3D" id="1.10.357.10">
    <property type="entry name" value="Tetracycline Repressor, domain 2"/>
    <property type="match status" value="1"/>
</dbReference>
<proteinExistence type="predicted"/>
<evidence type="ECO:0000256" key="2">
    <source>
        <dbReference type="PROSITE-ProRule" id="PRU00335"/>
    </source>
</evidence>
<keyword evidence="5" id="KW-1185">Reference proteome</keyword>